<dbReference type="SUPFAM" id="SSF81606">
    <property type="entry name" value="PP2C-like"/>
    <property type="match status" value="1"/>
</dbReference>
<dbReference type="InterPro" id="IPR035965">
    <property type="entry name" value="PAS-like_dom_sf"/>
</dbReference>
<dbReference type="AlphaFoldDB" id="A0A1E7L7I3"/>
<dbReference type="RefSeq" id="WP_070016387.1">
    <property type="nucleotide sequence ID" value="NZ_LJGW01000159.1"/>
</dbReference>
<gene>
    <name evidence="4" type="ORF">AN218_09810</name>
</gene>
<dbReference type="EMBL" id="LJGW01000159">
    <property type="protein sequence ID" value="OEV12128.1"/>
    <property type="molecule type" value="Genomic_DNA"/>
</dbReference>
<proteinExistence type="predicted"/>
<dbReference type="SUPFAM" id="SSF55785">
    <property type="entry name" value="PYP-like sensor domain (PAS domain)"/>
    <property type="match status" value="1"/>
</dbReference>
<dbReference type="GO" id="GO:0016791">
    <property type="term" value="F:phosphatase activity"/>
    <property type="evidence" value="ECO:0007669"/>
    <property type="project" value="TreeGrafter"/>
</dbReference>
<accession>A0A1E7L7I3</accession>
<feature type="domain" description="PAC" evidence="3">
    <location>
        <begin position="195"/>
        <end position="247"/>
    </location>
</feature>
<dbReference type="SMART" id="SM00331">
    <property type="entry name" value="PP2C_SIG"/>
    <property type="match status" value="1"/>
</dbReference>
<dbReference type="InterPro" id="IPR052016">
    <property type="entry name" value="Bact_Sigma-Reg"/>
</dbReference>
<evidence type="ECO:0000256" key="1">
    <source>
        <dbReference type="ARBA" id="ARBA00022801"/>
    </source>
</evidence>
<evidence type="ECO:0000259" key="3">
    <source>
        <dbReference type="PROSITE" id="PS50113"/>
    </source>
</evidence>
<protein>
    <submittedName>
        <fullName evidence="4">Phosphatase</fullName>
    </submittedName>
</protein>
<sequence>MPSHLDADRTSSQPPERGALDALISQARHLRGGIDAVRPRARDADGEESEDPARRWRRALCDLAVHQLDDLGEHLGQLRAGASARAEADSEAGTGTAEAYGGDPHGTGPGDGDREGGRASGTEDGRAPLTGRAGSAEWNLLTDEVSWSPELYAIFGRTAEDGPLSLDELPSWVLPEDQPLLAAAVTDCLVDGRPIDRELRIMRPDTAVRSLHLLGEPVLDAQGATAAMWAVIRDVSELRRSELAVREIRETVRRERPPAQAERRLAAELQESVLPPWRGARRIPPGGTGGYGAEGRAGALDVASHFLPSAMSAMAGGDWYDALELPGGATLLSAGGLTGHGVAAASGMATLLGAIRGMALAGVAPEALMGHLNRLLDGSAQPALGSAVCCRYEPRERTLTWAQAGHPAPLLFRGGTGRVLSPPEGVLLGATPVAAYGQCTEVLRDGDLLVLHTDGLAPQDERPGGGTGRHGGTAPERLLALAPHFSEGQSARECVRRVVEEFGSGEREDDACVLVARVSG</sequence>
<dbReference type="PANTHER" id="PTHR43156">
    <property type="entry name" value="STAGE II SPORULATION PROTEIN E-RELATED"/>
    <property type="match status" value="1"/>
</dbReference>
<feature type="region of interest" description="Disordered" evidence="2">
    <location>
        <begin position="455"/>
        <end position="474"/>
    </location>
</feature>
<keyword evidence="5" id="KW-1185">Reference proteome</keyword>
<dbReference type="Gene3D" id="3.60.40.10">
    <property type="entry name" value="PPM-type phosphatase domain"/>
    <property type="match status" value="1"/>
</dbReference>
<feature type="region of interest" description="Disordered" evidence="2">
    <location>
        <begin position="30"/>
        <end position="52"/>
    </location>
</feature>
<dbReference type="Pfam" id="PF08447">
    <property type="entry name" value="PAS_3"/>
    <property type="match status" value="1"/>
</dbReference>
<reference evidence="4 5" key="1">
    <citation type="journal article" date="2016" name="Front. Microbiol.">
        <title>Comparative Genomics Analysis of Streptomyces Species Reveals Their Adaptation to the Marine Environment and Their Diversity at the Genomic Level.</title>
        <authorList>
            <person name="Tian X."/>
            <person name="Zhang Z."/>
            <person name="Yang T."/>
            <person name="Chen M."/>
            <person name="Li J."/>
            <person name="Chen F."/>
            <person name="Yang J."/>
            <person name="Li W."/>
            <person name="Zhang B."/>
            <person name="Zhang Z."/>
            <person name="Wu J."/>
            <person name="Zhang C."/>
            <person name="Long L."/>
            <person name="Xiao J."/>
        </authorList>
    </citation>
    <scope>NUCLEOTIDE SEQUENCE [LARGE SCALE GENOMIC DNA]</scope>
    <source>
        <strain evidence="4 5">SCSIO 10429</strain>
    </source>
</reference>
<dbReference type="PROSITE" id="PS50113">
    <property type="entry name" value="PAC"/>
    <property type="match status" value="1"/>
</dbReference>
<name>A0A1E7L7I3_9ACTN</name>
<dbReference type="InterPro" id="IPR013655">
    <property type="entry name" value="PAS_fold_3"/>
</dbReference>
<dbReference type="Gene3D" id="2.10.70.100">
    <property type="match status" value="1"/>
</dbReference>
<feature type="compositionally biased region" description="Low complexity" evidence="2">
    <location>
        <begin position="91"/>
        <end position="102"/>
    </location>
</feature>
<dbReference type="Gene3D" id="3.30.450.20">
    <property type="entry name" value="PAS domain"/>
    <property type="match status" value="1"/>
</dbReference>
<feature type="compositionally biased region" description="Basic and acidic residues" evidence="2">
    <location>
        <begin position="111"/>
        <end position="126"/>
    </location>
</feature>
<dbReference type="PANTHER" id="PTHR43156:SF2">
    <property type="entry name" value="STAGE II SPORULATION PROTEIN E"/>
    <property type="match status" value="1"/>
</dbReference>
<evidence type="ECO:0000313" key="4">
    <source>
        <dbReference type="EMBL" id="OEV12128.1"/>
    </source>
</evidence>
<evidence type="ECO:0000313" key="5">
    <source>
        <dbReference type="Proteomes" id="UP000176005"/>
    </source>
</evidence>
<dbReference type="PATRIC" id="fig|518642.10.peg.2269"/>
<dbReference type="Pfam" id="PF07228">
    <property type="entry name" value="SpoIIE"/>
    <property type="match status" value="1"/>
</dbReference>
<feature type="region of interest" description="Disordered" evidence="2">
    <location>
        <begin position="82"/>
        <end position="133"/>
    </location>
</feature>
<keyword evidence="1" id="KW-0378">Hydrolase</keyword>
<dbReference type="Proteomes" id="UP000176005">
    <property type="component" value="Unassembled WGS sequence"/>
</dbReference>
<comment type="caution">
    <text evidence="4">The sequence shown here is derived from an EMBL/GenBank/DDBJ whole genome shotgun (WGS) entry which is preliminary data.</text>
</comment>
<dbReference type="InterPro" id="IPR036457">
    <property type="entry name" value="PPM-type-like_dom_sf"/>
</dbReference>
<evidence type="ECO:0000256" key="2">
    <source>
        <dbReference type="SAM" id="MobiDB-lite"/>
    </source>
</evidence>
<dbReference type="InterPro" id="IPR000700">
    <property type="entry name" value="PAS-assoc_C"/>
</dbReference>
<organism evidence="4 5">
    <name type="scientific">Streptomyces nanshensis</name>
    <dbReference type="NCBI Taxonomy" id="518642"/>
    <lineage>
        <taxon>Bacteria</taxon>
        <taxon>Bacillati</taxon>
        <taxon>Actinomycetota</taxon>
        <taxon>Actinomycetes</taxon>
        <taxon>Kitasatosporales</taxon>
        <taxon>Streptomycetaceae</taxon>
        <taxon>Streptomyces</taxon>
    </lineage>
</organism>
<dbReference type="InterPro" id="IPR001932">
    <property type="entry name" value="PPM-type_phosphatase-like_dom"/>
</dbReference>